<dbReference type="GO" id="GO:0005886">
    <property type="term" value="C:plasma membrane"/>
    <property type="evidence" value="ECO:0007669"/>
    <property type="project" value="TreeGrafter"/>
</dbReference>
<gene>
    <name evidence="2" type="ORF">FIV42_21110</name>
</gene>
<evidence type="ECO:0000259" key="1">
    <source>
        <dbReference type="PROSITE" id="PS50893"/>
    </source>
</evidence>
<dbReference type="OrthoDB" id="5526468at2"/>
<proteinExistence type="predicted"/>
<dbReference type="AlphaFoldDB" id="A0A4Y6PXV7"/>
<dbReference type="InterPro" id="IPR015854">
    <property type="entry name" value="ABC_transpr_LolD-like"/>
</dbReference>
<accession>A0A5B8YCV2</accession>
<feature type="domain" description="ABC transporter" evidence="1">
    <location>
        <begin position="50"/>
        <end position="278"/>
    </location>
</feature>
<dbReference type="Proteomes" id="UP000315995">
    <property type="component" value="Chromosome"/>
</dbReference>
<dbReference type="Pfam" id="PF00005">
    <property type="entry name" value="ABC_tran"/>
    <property type="match status" value="1"/>
</dbReference>
<organism evidence="2 3">
    <name type="scientific">Persicimonas caeni</name>
    <dbReference type="NCBI Taxonomy" id="2292766"/>
    <lineage>
        <taxon>Bacteria</taxon>
        <taxon>Deltaproteobacteria</taxon>
        <taxon>Bradymonadales</taxon>
        <taxon>Bradymonadaceae</taxon>
        <taxon>Persicimonas</taxon>
    </lineage>
</organism>
<reference evidence="2 3" key="1">
    <citation type="submission" date="2019-06" db="EMBL/GenBank/DDBJ databases">
        <title>Persicimonas caeni gen. nov., sp. nov., a predatory bacterium isolated from solar saltern.</title>
        <authorList>
            <person name="Wang S."/>
        </authorList>
    </citation>
    <scope>NUCLEOTIDE SEQUENCE [LARGE SCALE GENOMIC DNA]</scope>
    <source>
        <strain evidence="2 3">YN101</strain>
    </source>
</reference>
<dbReference type="GO" id="GO:0016887">
    <property type="term" value="F:ATP hydrolysis activity"/>
    <property type="evidence" value="ECO:0007669"/>
    <property type="project" value="InterPro"/>
</dbReference>
<dbReference type="PANTHER" id="PTHR24220">
    <property type="entry name" value="IMPORT ATP-BINDING PROTEIN"/>
    <property type="match status" value="1"/>
</dbReference>
<dbReference type="GO" id="GO:0022857">
    <property type="term" value="F:transmembrane transporter activity"/>
    <property type="evidence" value="ECO:0007669"/>
    <property type="project" value="TreeGrafter"/>
</dbReference>
<keyword evidence="2" id="KW-0547">Nucleotide-binding</keyword>
<keyword evidence="3" id="KW-1185">Reference proteome</keyword>
<dbReference type="SUPFAM" id="SSF52540">
    <property type="entry name" value="P-loop containing nucleoside triphosphate hydrolases"/>
    <property type="match status" value="1"/>
</dbReference>
<protein>
    <submittedName>
        <fullName evidence="2">ATP-binding cassette domain-containing protein</fullName>
    </submittedName>
</protein>
<dbReference type="Gene3D" id="3.40.50.300">
    <property type="entry name" value="P-loop containing nucleotide triphosphate hydrolases"/>
    <property type="match status" value="1"/>
</dbReference>
<sequence>MGRMQAGLGRSVTYRSGRELPRPLISSLPAPPAATCHRPLPTGSKSHSMISCFHLTVAHPHHKRPLLDDISLEVEKGDFAEIVGPAGAGKSLLFSILSLRSKVAHGKCIIAGRNLDRLDPNAIAELRQTLGSCAQQPTFLDERTALENLILPLVARGRAEGALETVEAQIEGTRLEQLERVPAGGLSDAERRLLGIYRALVGRPRLVLVDGGLEGLGELEADAIAGLRAASERGATIVLTGRQLSALDGLRTRTLRLNDGRLEADGAPSENPAAIHGAA</sequence>
<name>A0A4Y6PXV7_PERCE</name>
<dbReference type="GO" id="GO:0005524">
    <property type="term" value="F:ATP binding"/>
    <property type="evidence" value="ECO:0007669"/>
    <property type="project" value="UniProtKB-KW"/>
</dbReference>
<evidence type="ECO:0000313" key="3">
    <source>
        <dbReference type="Proteomes" id="UP000315995"/>
    </source>
</evidence>
<dbReference type="InterPro" id="IPR027417">
    <property type="entry name" value="P-loop_NTPase"/>
</dbReference>
<dbReference type="InterPro" id="IPR003439">
    <property type="entry name" value="ABC_transporter-like_ATP-bd"/>
</dbReference>
<dbReference type="PROSITE" id="PS50893">
    <property type="entry name" value="ABC_TRANSPORTER_2"/>
    <property type="match status" value="1"/>
</dbReference>
<evidence type="ECO:0000313" key="2">
    <source>
        <dbReference type="EMBL" id="QDG53151.1"/>
    </source>
</evidence>
<keyword evidence="2" id="KW-0067">ATP-binding</keyword>
<accession>A0A4Y6PXV7</accession>
<dbReference type="EMBL" id="CP041186">
    <property type="protein sequence ID" value="QDG53151.1"/>
    <property type="molecule type" value="Genomic_DNA"/>
</dbReference>